<feature type="transmembrane region" description="Helical" evidence="1">
    <location>
        <begin position="461"/>
        <end position="483"/>
    </location>
</feature>
<sequence>MIDYLLKRPRAVLATFLTLSMFGFFVLGNIPITLLPTISIPEITIKIPFPNNSSQSIEHTVSRVLRDHLKTLNGLKDMKSISESHAAVLKLTFDFGTRMDLAFIEVNEKIDLATNSLPANLDRPQVIRANTSDVPIVRMEVVPKNVQEFFNVSNLTDKVIRKRLEQIKGVSLVDINGLERNRITVAPRIDILRSMGLKSDDIINTIQAANSELGNLTISDGQYEYLASISNPLETVEQLNHLPIKLPNGMMTTISEIAEVESVPESRQGGHYFDGIRSLVLTVHKQDNAKMSDVVDEIKETTKALNSEYRNIHFMITRDQSFLVDQSVQNLIQDLIYGSGFCVLLLFIFIGNVSSPILMSISIPLSLLLTFILFYAFKISFNIISLSGLALGIGMLIDNSIVVLDNITRKIHEGLDVETSCVVGVMEVVAPVISNVLTTVAIYLPLIYLSGMAGALVYDQVLALTISLAVSLLVAFFLNPVLYKFLIGKKGSRLKEDTEFYRVISDKHHRLVEHVFKNKRLYLLASVLLMPMGVLLLTKLPITSLPKITENETILRIDWKKAISASENERRILEIGRILSRFAKEWEVDYGLNQFVFQSEGSGANKATIYYRCKTEESKRALDKYLTRWINIQFSNVVTNLTAAPNAFTKLFYNNEPYLELRFYDEDKRSFKYLPQVFLDIKKTCHLKSIDTSGFQNESDIELSIDNRKLLLYNVSATELKKELQRIFGQSVISQLRRFGDFQTINLVDNQASLDDKLSLKIRSVNGTYFPIKYFVSVNMGTDKKIILADNGGVYYPITIMKDEVGDIDVFMASVRQLSSKYNYKVHFTGNYVSDRKLLNDMCMIFLISVVLIYSILVIQFENLLHPLVVMAIIPFGIGGAALLLWLTGGSLNIMTGIGFVVVLGIIVDDPCLKVETINRLRKEYAQNMGLSKTAILLKSLHKAGEISLKPLLMVSLTTSLAMVPVLFMGGIGNELQRPMAIVIIGGLTTGTFFTLWFIPLLYWLVTKSKN</sequence>
<evidence type="ECO:0000256" key="1">
    <source>
        <dbReference type="SAM" id="Phobius"/>
    </source>
</evidence>
<accession>A0ABV6KZW8</accession>
<dbReference type="PANTHER" id="PTHR32063">
    <property type="match status" value="1"/>
</dbReference>
<keyword evidence="1" id="KW-0812">Transmembrane</keyword>
<gene>
    <name evidence="2" type="ORF">ACFFGT_02330</name>
</gene>
<feature type="transmembrane region" description="Helical" evidence="1">
    <location>
        <begin position="12"/>
        <end position="32"/>
    </location>
</feature>
<dbReference type="Gene3D" id="3.30.2090.10">
    <property type="entry name" value="Multidrug efflux transporter AcrB TolC docking domain, DN and DC subdomains"/>
    <property type="match status" value="2"/>
</dbReference>
<feature type="transmembrane region" description="Helical" evidence="1">
    <location>
        <begin position="868"/>
        <end position="888"/>
    </location>
</feature>
<dbReference type="Gene3D" id="3.30.70.1440">
    <property type="entry name" value="Multidrug efflux transporter AcrB pore domain"/>
    <property type="match status" value="1"/>
</dbReference>
<keyword evidence="1" id="KW-1133">Transmembrane helix</keyword>
<feature type="transmembrane region" description="Helical" evidence="1">
    <location>
        <begin position="844"/>
        <end position="861"/>
    </location>
</feature>
<feature type="transmembrane region" description="Helical" evidence="1">
    <location>
        <begin position="331"/>
        <end position="350"/>
    </location>
</feature>
<feature type="transmembrane region" description="Helical" evidence="1">
    <location>
        <begin position="894"/>
        <end position="913"/>
    </location>
</feature>
<feature type="transmembrane region" description="Helical" evidence="1">
    <location>
        <begin position="425"/>
        <end position="449"/>
    </location>
</feature>
<dbReference type="PANTHER" id="PTHR32063:SF0">
    <property type="entry name" value="SWARMING MOTILITY PROTEIN SWRC"/>
    <property type="match status" value="1"/>
</dbReference>
<keyword evidence="1" id="KW-0472">Membrane</keyword>
<dbReference type="SUPFAM" id="SSF82714">
    <property type="entry name" value="Multidrug efflux transporter AcrB TolC docking domain, DN and DC subdomains"/>
    <property type="match status" value="2"/>
</dbReference>
<dbReference type="Proteomes" id="UP001589828">
    <property type="component" value="Unassembled WGS sequence"/>
</dbReference>
<dbReference type="Gene3D" id="3.30.70.1430">
    <property type="entry name" value="Multidrug efflux transporter AcrB pore domain"/>
    <property type="match status" value="2"/>
</dbReference>
<name>A0ABV6KZW8_9SPHI</name>
<organism evidence="2 3">
    <name type="scientific">Mucilaginibacter angelicae</name>
    <dbReference type="NCBI Taxonomy" id="869718"/>
    <lineage>
        <taxon>Bacteria</taxon>
        <taxon>Pseudomonadati</taxon>
        <taxon>Bacteroidota</taxon>
        <taxon>Sphingobacteriia</taxon>
        <taxon>Sphingobacteriales</taxon>
        <taxon>Sphingobacteriaceae</taxon>
        <taxon>Mucilaginibacter</taxon>
    </lineage>
</organism>
<feature type="transmembrane region" description="Helical" evidence="1">
    <location>
        <begin position="383"/>
        <end position="404"/>
    </location>
</feature>
<evidence type="ECO:0000313" key="3">
    <source>
        <dbReference type="Proteomes" id="UP001589828"/>
    </source>
</evidence>
<reference evidence="2 3" key="1">
    <citation type="submission" date="2024-09" db="EMBL/GenBank/DDBJ databases">
        <authorList>
            <person name="Sun Q."/>
            <person name="Mori K."/>
        </authorList>
    </citation>
    <scope>NUCLEOTIDE SEQUENCE [LARGE SCALE GENOMIC DNA]</scope>
    <source>
        <strain evidence="2 3">NCAIM B.02415</strain>
    </source>
</reference>
<dbReference type="Gene3D" id="3.30.70.1320">
    <property type="entry name" value="Multidrug efflux transporter AcrB pore domain like"/>
    <property type="match status" value="1"/>
</dbReference>
<keyword evidence="3" id="KW-1185">Reference proteome</keyword>
<dbReference type="SUPFAM" id="SSF82693">
    <property type="entry name" value="Multidrug efflux transporter AcrB pore domain, PN1, PN2, PC1 and PC2 subdomains"/>
    <property type="match status" value="2"/>
</dbReference>
<protein>
    <submittedName>
        <fullName evidence="2">Efflux RND transporter permease subunit</fullName>
    </submittedName>
</protein>
<feature type="transmembrane region" description="Helical" evidence="1">
    <location>
        <begin position="979"/>
        <end position="1006"/>
    </location>
</feature>
<evidence type="ECO:0000313" key="2">
    <source>
        <dbReference type="EMBL" id="MFC0513011.1"/>
    </source>
</evidence>
<feature type="transmembrane region" description="Helical" evidence="1">
    <location>
        <begin position="357"/>
        <end position="377"/>
    </location>
</feature>
<dbReference type="InterPro" id="IPR027463">
    <property type="entry name" value="AcrB_DN_DC_subdom"/>
</dbReference>
<dbReference type="SUPFAM" id="SSF82866">
    <property type="entry name" value="Multidrug efflux transporter AcrB transmembrane domain"/>
    <property type="match status" value="2"/>
</dbReference>
<feature type="transmembrane region" description="Helical" evidence="1">
    <location>
        <begin position="952"/>
        <end position="973"/>
    </location>
</feature>
<dbReference type="InterPro" id="IPR001036">
    <property type="entry name" value="Acrflvin-R"/>
</dbReference>
<proteinExistence type="predicted"/>
<feature type="transmembrane region" description="Helical" evidence="1">
    <location>
        <begin position="521"/>
        <end position="542"/>
    </location>
</feature>
<dbReference type="Gene3D" id="1.20.1640.10">
    <property type="entry name" value="Multidrug efflux transporter AcrB transmembrane domain"/>
    <property type="match status" value="2"/>
</dbReference>
<dbReference type="RefSeq" id="WP_377020884.1">
    <property type="nucleotide sequence ID" value="NZ_JBHLTS010000004.1"/>
</dbReference>
<comment type="caution">
    <text evidence="2">The sequence shown here is derived from an EMBL/GenBank/DDBJ whole genome shotgun (WGS) entry which is preliminary data.</text>
</comment>
<dbReference type="Pfam" id="PF00873">
    <property type="entry name" value="ACR_tran"/>
    <property type="match status" value="1"/>
</dbReference>
<dbReference type="EMBL" id="JBHLTS010000004">
    <property type="protein sequence ID" value="MFC0513011.1"/>
    <property type="molecule type" value="Genomic_DNA"/>
</dbReference>
<dbReference type="PRINTS" id="PR00702">
    <property type="entry name" value="ACRIFLAVINRP"/>
</dbReference>